<name>A0AAW0EFE4_9AGAR</name>
<comment type="caution">
    <text evidence="1">The sequence shown here is derived from an EMBL/GenBank/DDBJ whole genome shotgun (WGS) entry which is preliminary data.</text>
</comment>
<dbReference type="Proteomes" id="UP001362999">
    <property type="component" value="Unassembled WGS sequence"/>
</dbReference>
<accession>A0AAW0EFE4</accession>
<evidence type="ECO:0000313" key="1">
    <source>
        <dbReference type="EMBL" id="KAK7063543.1"/>
    </source>
</evidence>
<protein>
    <submittedName>
        <fullName evidence="1">Uncharacterized protein</fullName>
    </submittedName>
</protein>
<dbReference type="EMBL" id="JAWWNJ010000001">
    <property type="protein sequence ID" value="KAK7063543.1"/>
    <property type="molecule type" value="Genomic_DNA"/>
</dbReference>
<evidence type="ECO:0000313" key="2">
    <source>
        <dbReference type="Proteomes" id="UP001362999"/>
    </source>
</evidence>
<sequence>MSLSSLETISIVRSIAPDAVLLDTLPGYLKPSEHDEAKIFHKQWLDNLASLLKCSSGVFSKQVCAVSISLLQSGCTVTVAFNSRPESPEYVVELIHSVRKWMKEAHHVPLEQISKKNHELLKIILGVSLSKLRRWVKEKGWFMDALVTEALKGDLSGPQKQFILAAKCMHIDLMRRISVEDPDLERLAKVFPYHIESCEAEQSKLDGVLWLHEYERLLVKPAGVRWPSLRRYLEKFRKPYNQYILIREGARKSYIRAALSLPLAVNILPNPTTPSIPAFPSMLNFEPRIRSFLRHALHSYSPAAVGSPFADRAIDDIWQRIQKVDQSASLQSVHSECALLHHHLNLGSHDRPAPTPYPYFGASKPSCFQCGLYFQAYRATTPSGPMFQMRTGSPGLLRTCTLPMSTRGPDEVDEVIWKEMGAQASKVVGFLVNKRINLLEEQSRIPRGPAYKIDDEFWARMRAAGIQIQGCNV</sequence>
<organism evidence="1 2">
    <name type="scientific">Favolaschia claudopus</name>
    <dbReference type="NCBI Taxonomy" id="2862362"/>
    <lineage>
        <taxon>Eukaryota</taxon>
        <taxon>Fungi</taxon>
        <taxon>Dikarya</taxon>
        <taxon>Basidiomycota</taxon>
        <taxon>Agaricomycotina</taxon>
        <taxon>Agaricomycetes</taxon>
        <taxon>Agaricomycetidae</taxon>
        <taxon>Agaricales</taxon>
        <taxon>Marasmiineae</taxon>
        <taxon>Mycenaceae</taxon>
        <taxon>Favolaschia</taxon>
    </lineage>
</organism>
<dbReference type="InterPro" id="IPR027796">
    <property type="entry name" value="OTT_1508_deam-like"/>
</dbReference>
<proteinExistence type="predicted"/>
<gene>
    <name evidence="1" type="ORF">R3P38DRAFT_2674640</name>
</gene>
<dbReference type="Pfam" id="PF14441">
    <property type="entry name" value="OTT_1508_deam"/>
    <property type="match status" value="1"/>
</dbReference>
<keyword evidence="2" id="KW-1185">Reference proteome</keyword>
<reference evidence="1 2" key="1">
    <citation type="journal article" date="2024" name="J Genomics">
        <title>Draft genome sequencing and assembly of Favolaschia claudopus CIRM-BRFM 2984 isolated from oak limbs.</title>
        <authorList>
            <person name="Navarro D."/>
            <person name="Drula E."/>
            <person name="Chaduli D."/>
            <person name="Cazenave R."/>
            <person name="Ahrendt S."/>
            <person name="Wang J."/>
            <person name="Lipzen A."/>
            <person name="Daum C."/>
            <person name="Barry K."/>
            <person name="Grigoriev I.V."/>
            <person name="Favel A."/>
            <person name="Rosso M.N."/>
            <person name="Martin F."/>
        </authorList>
    </citation>
    <scope>NUCLEOTIDE SEQUENCE [LARGE SCALE GENOMIC DNA]</scope>
    <source>
        <strain evidence="1 2">CIRM-BRFM 2984</strain>
    </source>
</reference>
<dbReference type="AlphaFoldDB" id="A0AAW0EFE4"/>